<dbReference type="EMBL" id="ML120364">
    <property type="protein sequence ID" value="RPB03043.1"/>
    <property type="molecule type" value="Genomic_DNA"/>
</dbReference>
<name>A0A3N4JXF5_9PEZI</name>
<reference evidence="1 2" key="1">
    <citation type="journal article" date="2018" name="Nat. Ecol. Evol.">
        <title>Pezizomycetes genomes reveal the molecular basis of ectomycorrhizal truffle lifestyle.</title>
        <authorList>
            <person name="Murat C."/>
            <person name="Payen T."/>
            <person name="Noel B."/>
            <person name="Kuo A."/>
            <person name="Morin E."/>
            <person name="Chen J."/>
            <person name="Kohler A."/>
            <person name="Krizsan K."/>
            <person name="Balestrini R."/>
            <person name="Da Silva C."/>
            <person name="Montanini B."/>
            <person name="Hainaut M."/>
            <person name="Levati E."/>
            <person name="Barry K.W."/>
            <person name="Belfiori B."/>
            <person name="Cichocki N."/>
            <person name="Clum A."/>
            <person name="Dockter R.B."/>
            <person name="Fauchery L."/>
            <person name="Guy J."/>
            <person name="Iotti M."/>
            <person name="Le Tacon F."/>
            <person name="Lindquist E.A."/>
            <person name="Lipzen A."/>
            <person name="Malagnac F."/>
            <person name="Mello A."/>
            <person name="Molinier V."/>
            <person name="Miyauchi S."/>
            <person name="Poulain J."/>
            <person name="Riccioni C."/>
            <person name="Rubini A."/>
            <person name="Sitrit Y."/>
            <person name="Splivallo R."/>
            <person name="Traeger S."/>
            <person name="Wang M."/>
            <person name="Zifcakova L."/>
            <person name="Wipf D."/>
            <person name="Zambonelli A."/>
            <person name="Paolocci F."/>
            <person name="Nowrousian M."/>
            <person name="Ottonello S."/>
            <person name="Baldrian P."/>
            <person name="Spatafora J.W."/>
            <person name="Henrissat B."/>
            <person name="Nagy L.G."/>
            <person name="Aury J.M."/>
            <person name="Wincker P."/>
            <person name="Grigoriev I.V."/>
            <person name="Bonfante P."/>
            <person name="Martin F.M."/>
        </authorList>
    </citation>
    <scope>NUCLEOTIDE SEQUENCE [LARGE SCALE GENOMIC DNA]</scope>
    <source>
        <strain evidence="1 2">120613-1</strain>
    </source>
</reference>
<dbReference type="AlphaFoldDB" id="A0A3N4JXF5"/>
<evidence type="ECO:0000313" key="1">
    <source>
        <dbReference type="EMBL" id="RPB03043.1"/>
    </source>
</evidence>
<sequence>MLVLGVGSYQMITEVEQTGTSTSLCLCWDSLSGPTGVYHTPLYHQCFAGVVMCHHSSPCPVRSMESSS</sequence>
<accession>A0A3N4JXF5</accession>
<gene>
    <name evidence="1" type="ORF">L873DRAFT_273458</name>
</gene>
<organism evidence="1 2">
    <name type="scientific">Choiromyces venosus 120613-1</name>
    <dbReference type="NCBI Taxonomy" id="1336337"/>
    <lineage>
        <taxon>Eukaryota</taxon>
        <taxon>Fungi</taxon>
        <taxon>Dikarya</taxon>
        <taxon>Ascomycota</taxon>
        <taxon>Pezizomycotina</taxon>
        <taxon>Pezizomycetes</taxon>
        <taxon>Pezizales</taxon>
        <taxon>Tuberaceae</taxon>
        <taxon>Choiromyces</taxon>
    </lineage>
</organism>
<proteinExistence type="predicted"/>
<keyword evidence="2" id="KW-1185">Reference proteome</keyword>
<protein>
    <submittedName>
        <fullName evidence="1">Uncharacterized protein</fullName>
    </submittedName>
</protein>
<evidence type="ECO:0000313" key="2">
    <source>
        <dbReference type="Proteomes" id="UP000276215"/>
    </source>
</evidence>
<dbReference type="Proteomes" id="UP000276215">
    <property type="component" value="Unassembled WGS sequence"/>
</dbReference>